<evidence type="ECO:0000313" key="1">
    <source>
        <dbReference type="EMBL" id="CAD7439882.1"/>
    </source>
</evidence>
<sequence length="152" mass="16648">MHSDVSDHEPCLLGKSPLFSCSKTTPQDDQVVLTDDTLRNPPRPISLHLRVVVTHRVPSPNDFHNYGSAINCFVCSELFHDYCAEEYTGPTGPEALKRCGPPFPSLLACLTFRTPGGMITRGCGIRGYCDNAVEGTYCDVCFKDGCNGSFKI</sequence>
<gene>
    <name evidence="1" type="ORF">TBIB3V08_LOCUS2426</name>
</gene>
<accession>A0A7R9ET07</accession>
<dbReference type="EMBL" id="OD564812">
    <property type="protein sequence ID" value="CAD7439882.1"/>
    <property type="molecule type" value="Genomic_DNA"/>
</dbReference>
<protein>
    <submittedName>
        <fullName evidence="1">Uncharacterized protein</fullName>
    </submittedName>
</protein>
<organism evidence="1">
    <name type="scientific">Timema bartmani</name>
    <dbReference type="NCBI Taxonomy" id="61472"/>
    <lineage>
        <taxon>Eukaryota</taxon>
        <taxon>Metazoa</taxon>
        <taxon>Ecdysozoa</taxon>
        <taxon>Arthropoda</taxon>
        <taxon>Hexapoda</taxon>
        <taxon>Insecta</taxon>
        <taxon>Pterygota</taxon>
        <taxon>Neoptera</taxon>
        <taxon>Polyneoptera</taxon>
        <taxon>Phasmatodea</taxon>
        <taxon>Timematodea</taxon>
        <taxon>Timematoidea</taxon>
        <taxon>Timematidae</taxon>
        <taxon>Timema</taxon>
    </lineage>
</organism>
<proteinExistence type="predicted"/>
<reference evidence="1" key="1">
    <citation type="submission" date="2020-11" db="EMBL/GenBank/DDBJ databases">
        <authorList>
            <person name="Tran Van P."/>
        </authorList>
    </citation>
    <scope>NUCLEOTIDE SEQUENCE</scope>
</reference>
<name>A0A7R9ET07_9NEOP</name>
<dbReference type="AlphaFoldDB" id="A0A7R9ET07"/>